<gene>
    <name evidence="1" type="ORF">CBZ_16700</name>
</gene>
<accession>A0A402DR68</accession>
<dbReference type="SUPFAM" id="SSF52980">
    <property type="entry name" value="Restriction endonuclease-like"/>
    <property type="match status" value="1"/>
</dbReference>
<proteinExistence type="predicted"/>
<protein>
    <recommendedName>
        <fullName evidence="3">DUF559 domain-containing protein</fullName>
    </recommendedName>
</protein>
<keyword evidence="2" id="KW-1185">Reference proteome</keyword>
<dbReference type="AlphaFoldDB" id="A0A402DR68"/>
<dbReference type="EMBL" id="BIMR01000112">
    <property type="protein sequence ID" value="GCE76614.1"/>
    <property type="molecule type" value="Genomic_DNA"/>
</dbReference>
<evidence type="ECO:0000313" key="2">
    <source>
        <dbReference type="Proteomes" id="UP000289954"/>
    </source>
</evidence>
<comment type="caution">
    <text evidence="1">The sequence shown here is derived from an EMBL/GenBank/DDBJ whole genome shotgun (WGS) entry which is preliminary data.</text>
</comment>
<dbReference type="InterPro" id="IPR011335">
    <property type="entry name" value="Restrct_endonuc-II-like"/>
</dbReference>
<evidence type="ECO:0000313" key="1">
    <source>
        <dbReference type="EMBL" id="GCE76614.1"/>
    </source>
</evidence>
<name>A0A402DR68_9CELL</name>
<reference evidence="1 2" key="1">
    <citation type="submission" date="2019-01" db="EMBL/GenBank/DDBJ databases">
        <title>Draft genome sequence of Cellulomonas takizawaensis strain TKZ-21.</title>
        <authorList>
            <person name="Yamamura H."/>
            <person name="Hayashi T."/>
            <person name="Hamada M."/>
            <person name="Serisawa Y."/>
            <person name="Matsuyama K."/>
            <person name="Nakagawa Y."/>
            <person name="Otoguro M."/>
            <person name="Yanagida F."/>
            <person name="Hayakawa M."/>
        </authorList>
    </citation>
    <scope>NUCLEOTIDE SEQUENCE [LARGE SCALE GENOMIC DNA]</scope>
    <source>
        <strain evidence="1 2">NBRC12680</strain>
    </source>
</reference>
<evidence type="ECO:0008006" key="3">
    <source>
        <dbReference type="Google" id="ProtNLM"/>
    </source>
</evidence>
<sequence length="284" mass="31342">MRRHVRSGQWERVARGVYLPTAAADEPGAARARAVEHARIVGIHERLAAPHWFSHESAALVWGLPLWRLPAATHVLHQHRRGLGADPVVRWHHGCPTERDRAVLDGLPVTSLARTVVDCAAALPALHGLVVADAALRAGVDPEVLAMLLDERAGRRGVHRARAVVGAADGGAESAGESGTRYLLLRAGLPAPTTQVRVATRLGSYWGDLGWEEWRLLLEYDGRSKYRADADALAREKRRHDAIVEAGWRVLRVTKEDLVRGDLVSRVHRLIPQPTPLTPRRYLQ</sequence>
<dbReference type="Proteomes" id="UP000289954">
    <property type="component" value="Unassembled WGS sequence"/>
</dbReference>
<organism evidence="1 2">
    <name type="scientific">Cellulomonas biazotea</name>
    <dbReference type="NCBI Taxonomy" id="1709"/>
    <lineage>
        <taxon>Bacteria</taxon>
        <taxon>Bacillati</taxon>
        <taxon>Actinomycetota</taxon>
        <taxon>Actinomycetes</taxon>
        <taxon>Micrococcales</taxon>
        <taxon>Cellulomonadaceae</taxon>
        <taxon>Cellulomonas</taxon>
    </lineage>
</organism>